<dbReference type="GO" id="GO:0015031">
    <property type="term" value="P:protein transport"/>
    <property type="evidence" value="ECO:0007669"/>
    <property type="project" value="InterPro"/>
</dbReference>
<dbReference type="AlphaFoldDB" id="A0A835DQZ6"/>
<reference evidence="3 4" key="1">
    <citation type="submission" date="2020-04" db="EMBL/GenBank/DDBJ databases">
        <title>Plant Genome Project.</title>
        <authorList>
            <person name="Zhang R.-G."/>
        </authorList>
    </citation>
    <scope>NUCLEOTIDE SEQUENCE [LARGE SCALE GENOMIC DNA]</scope>
    <source>
        <strain evidence="3">YNK0</strain>
        <tissue evidence="3">Leaf</tissue>
    </source>
</reference>
<organism evidence="3 4">
    <name type="scientific">Tetracentron sinense</name>
    <name type="common">Spur-leaf</name>
    <dbReference type="NCBI Taxonomy" id="13715"/>
    <lineage>
        <taxon>Eukaryota</taxon>
        <taxon>Viridiplantae</taxon>
        <taxon>Streptophyta</taxon>
        <taxon>Embryophyta</taxon>
        <taxon>Tracheophyta</taxon>
        <taxon>Spermatophyta</taxon>
        <taxon>Magnoliopsida</taxon>
        <taxon>Trochodendrales</taxon>
        <taxon>Trochodendraceae</taxon>
        <taxon>Tetracentron</taxon>
    </lineage>
</organism>
<feature type="region of interest" description="Disordered" evidence="2">
    <location>
        <begin position="659"/>
        <end position="687"/>
    </location>
</feature>
<dbReference type="Gene3D" id="1.20.1260.60">
    <property type="entry name" value="Vacuolar protein sorting-associated protein Ist1"/>
    <property type="match status" value="1"/>
</dbReference>
<dbReference type="InterPro" id="IPR042277">
    <property type="entry name" value="IST1-like"/>
</dbReference>
<comment type="caution">
    <text evidence="3">The sequence shown here is derived from an EMBL/GenBank/DDBJ whole genome shotgun (WGS) entry which is preliminary data.</text>
</comment>
<feature type="compositionally biased region" description="Basic residues" evidence="2">
    <location>
        <begin position="469"/>
        <end position="488"/>
    </location>
</feature>
<dbReference type="InterPro" id="IPR005061">
    <property type="entry name" value="Ist1"/>
</dbReference>
<evidence type="ECO:0000313" key="4">
    <source>
        <dbReference type="Proteomes" id="UP000655225"/>
    </source>
</evidence>
<dbReference type="PANTHER" id="PTHR12161:SF44">
    <property type="entry name" value="REGULATOR OF VPS4 ACTIVITY IN THE MVB PATHWAY PROTEIN"/>
    <property type="match status" value="1"/>
</dbReference>
<dbReference type="OMA" id="QPCYFCL"/>
<feature type="region of interest" description="Disordered" evidence="2">
    <location>
        <begin position="510"/>
        <end position="537"/>
    </location>
</feature>
<dbReference type="OrthoDB" id="29853at2759"/>
<evidence type="ECO:0000256" key="2">
    <source>
        <dbReference type="SAM" id="MobiDB-lite"/>
    </source>
</evidence>
<accession>A0A835DQZ6</accession>
<protein>
    <submittedName>
        <fullName evidence="3">Uncharacterized protein</fullName>
    </submittedName>
</protein>
<feature type="region of interest" description="Disordered" evidence="2">
    <location>
        <begin position="459"/>
        <end position="489"/>
    </location>
</feature>
<proteinExistence type="inferred from homology"/>
<dbReference type="EMBL" id="JABCRI010000003">
    <property type="protein sequence ID" value="KAF8409307.1"/>
    <property type="molecule type" value="Genomic_DNA"/>
</dbReference>
<dbReference type="Pfam" id="PF03398">
    <property type="entry name" value="Ist1"/>
    <property type="match status" value="1"/>
</dbReference>
<comment type="similarity">
    <text evidence="1">Belongs to the IST1 family.</text>
</comment>
<dbReference type="PANTHER" id="PTHR12161">
    <property type="entry name" value="IST1 FAMILY MEMBER"/>
    <property type="match status" value="1"/>
</dbReference>
<feature type="compositionally biased region" description="Basic and acidic residues" evidence="2">
    <location>
        <begin position="459"/>
        <end position="468"/>
    </location>
</feature>
<sequence length="823" mass="94818">MRLCTQCRPNRASCGVSSKNRVIMDEVRAQVEHQLEERTLERTRPRLKEPEKHGAVVDMFDILFGWRKASKCKKLIRRVQCRLKLLKNKRFSIIRQVREDMSQLLKTGHHQSAFSRVEQLFKDESIMAVYDLLDHFCEFIIIHLPYIRRHKDCPNDINEAVSSLIFAAARCGDLPELQIIRKLFGERYGHKFATAAVELFPGNLVNHQISEKLCIKSISDDVKLKLLDEIARDCCLQLGPFGIEDWFKLQHQQVNRNSDCQWEDQVYERDIQVKYNSTKGGRMQASNDKELQGKDRSVGSLSYCQKLVTEPCAPTSASIVIPAPNVIEPVIHKSPIKEENYDLMDPSYEPGMTPFINSGQSTTGSHSSSRLSTASLHHKVEGISTSTASESSFQFHERSVVYLDDVEEFESTILEDGNCKDQRLFMFKSTILPLRDNCGDGRASLLDFYPNGCDEEHKENYESWDGRPHSRSSSKSRRSGRKGSKRRSVSWESTKDVECALYYGESHDHSGDDIRRHHHQRKHQKKMVIEDSQSSSFISREKKHSTPMQPYYAQKTPKQLFFKEMRGEFHYSKYKYNHRRSCSCGSFNSDMNGNCCLEHPCYFCTSDDKDENQFWKQRKGTTTLAGLPHRNLEREEWQDDFCSFRHSLNEELINSIASKKENKATSVNTADQEMGWDSPPHKPRRRSYENNSVMYDVMVSQNHRPNKQSKKAIEEAEEISDCPASCAPSRGSCSRVTSPWTKKGARPPYVRSMTMLPERPKDIHTDNILRYASFQFQQPNHLNMGSSSSSHVHPKLPDYDDLAAKFMALKKEHLQSKHPLAMA</sequence>
<evidence type="ECO:0000313" key="3">
    <source>
        <dbReference type="EMBL" id="KAF8409307.1"/>
    </source>
</evidence>
<gene>
    <name evidence="3" type="ORF">HHK36_005381</name>
</gene>
<keyword evidence="4" id="KW-1185">Reference proteome</keyword>
<name>A0A835DQZ6_TETSI</name>
<feature type="compositionally biased region" description="Basic residues" evidence="2">
    <location>
        <begin position="516"/>
        <end position="526"/>
    </location>
</feature>
<evidence type="ECO:0000256" key="1">
    <source>
        <dbReference type="ARBA" id="ARBA00005536"/>
    </source>
</evidence>
<dbReference type="FunFam" id="1.20.1260.60:FF:000002">
    <property type="entry name" value="Vacuolar protein sorting-associated protein IST1"/>
    <property type="match status" value="1"/>
</dbReference>
<dbReference type="Proteomes" id="UP000655225">
    <property type="component" value="Unassembled WGS sequence"/>
</dbReference>